<evidence type="ECO:0000313" key="1">
    <source>
        <dbReference type="EMBL" id="MBB4117889.1"/>
    </source>
</evidence>
<keyword evidence="2" id="KW-1185">Reference proteome</keyword>
<dbReference type="RefSeq" id="WP_183475542.1">
    <property type="nucleotide sequence ID" value="NZ_JACIFO010000001.1"/>
</dbReference>
<gene>
    <name evidence="1" type="ORF">GGR32_000161</name>
</gene>
<dbReference type="AlphaFoldDB" id="A0A840EHJ0"/>
<proteinExistence type="predicted"/>
<reference evidence="1 2" key="1">
    <citation type="submission" date="2020-08" db="EMBL/GenBank/DDBJ databases">
        <title>Genomic Encyclopedia of Type Strains, Phase IV (KMG-IV): sequencing the most valuable type-strain genomes for metagenomic binning, comparative biology and taxonomic classification.</title>
        <authorList>
            <person name="Goeker M."/>
        </authorList>
    </citation>
    <scope>NUCLEOTIDE SEQUENCE [LARGE SCALE GENOMIC DNA]</scope>
    <source>
        <strain evidence="1 2">DSM 29568</strain>
    </source>
</reference>
<sequence>MSLYELQQQQRQEALAALEKAKQLENAKAIVIEQLNDDLYLVDGMQVHRDQSGNWIGNPKMNPAQIATFQRHLQAVENFGVTGKAEYKL</sequence>
<organism evidence="1 2">
    <name type="scientific">Mesonia hippocampi</name>
    <dbReference type="NCBI Taxonomy" id="1628250"/>
    <lineage>
        <taxon>Bacteria</taxon>
        <taxon>Pseudomonadati</taxon>
        <taxon>Bacteroidota</taxon>
        <taxon>Flavobacteriia</taxon>
        <taxon>Flavobacteriales</taxon>
        <taxon>Flavobacteriaceae</taxon>
        <taxon>Mesonia</taxon>
    </lineage>
</organism>
<dbReference type="Proteomes" id="UP000553034">
    <property type="component" value="Unassembled WGS sequence"/>
</dbReference>
<protein>
    <submittedName>
        <fullName evidence="1">Uncharacterized protein</fullName>
    </submittedName>
</protein>
<accession>A0A840EHJ0</accession>
<comment type="caution">
    <text evidence="1">The sequence shown here is derived from an EMBL/GenBank/DDBJ whole genome shotgun (WGS) entry which is preliminary data.</text>
</comment>
<dbReference type="EMBL" id="JACIFO010000001">
    <property type="protein sequence ID" value="MBB4117889.1"/>
    <property type="molecule type" value="Genomic_DNA"/>
</dbReference>
<name>A0A840EHJ0_9FLAO</name>
<evidence type="ECO:0000313" key="2">
    <source>
        <dbReference type="Proteomes" id="UP000553034"/>
    </source>
</evidence>